<dbReference type="SUPFAM" id="SSF46785">
    <property type="entry name" value="Winged helix' DNA-binding domain"/>
    <property type="match status" value="1"/>
</dbReference>
<gene>
    <name evidence="6" type="ORF">ETD83_12095</name>
</gene>
<dbReference type="AlphaFoldDB" id="A0A5C4JEC5"/>
<dbReference type="Gene3D" id="1.10.10.10">
    <property type="entry name" value="Winged helix-like DNA-binding domain superfamily/Winged helix DNA-binding domain"/>
    <property type="match status" value="1"/>
</dbReference>
<evidence type="ECO:0000256" key="2">
    <source>
        <dbReference type="ARBA" id="ARBA00023015"/>
    </source>
</evidence>
<evidence type="ECO:0000256" key="1">
    <source>
        <dbReference type="ARBA" id="ARBA00009437"/>
    </source>
</evidence>
<dbReference type="PANTHER" id="PTHR30346">
    <property type="entry name" value="TRANSCRIPTIONAL DUAL REGULATOR HCAR-RELATED"/>
    <property type="match status" value="1"/>
</dbReference>
<proteinExistence type="inferred from homology"/>
<accession>A0A5C4JEC5</accession>
<sequence length="380" mass="40963">MLGRSDWGRRNDRAGGRRFRRAGRQERVDGLSCLAKMRVTSADRLRALPLGHSFAAMQVELRHLRVLCQLAETGSITRAAASLGVSQPTLSNQLRRIEKAFGGPLFARDAQGITPTPLGRHVLARARGVLADVDDLLATVPGGGTRTGIRLGTHPHVLLGEWLRRLETELPHHTVSTSLDYSGAVLTQLLANDQVDVAFMGRVADHHAPPCPPGVTERVITIEPCGIALASAHPLASRGRVSLTDLAGETWIPPQGGDDGGTAMLRAACEAAGFTPRFRYAGSDFNSMVGFVAAGFAITLASPTWVPGDGITVLALAGRATDAYRVLRWRTATMPTNEIDILHRTYHELYKPVVERNTGLLPWLADNPDARPKTLDIPTA</sequence>
<dbReference type="InterPro" id="IPR036388">
    <property type="entry name" value="WH-like_DNA-bd_sf"/>
</dbReference>
<name>A0A5C4JEC5_9ACTN</name>
<dbReference type="GO" id="GO:0032993">
    <property type="term" value="C:protein-DNA complex"/>
    <property type="evidence" value="ECO:0007669"/>
    <property type="project" value="TreeGrafter"/>
</dbReference>
<keyword evidence="2" id="KW-0805">Transcription regulation</keyword>
<dbReference type="OrthoDB" id="3171102at2"/>
<evidence type="ECO:0000313" key="6">
    <source>
        <dbReference type="EMBL" id="TMR02669.1"/>
    </source>
</evidence>
<dbReference type="Pfam" id="PF00126">
    <property type="entry name" value="HTH_1"/>
    <property type="match status" value="1"/>
</dbReference>
<dbReference type="SUPFAM" id="SSF53850">
    <property type="entry name" value="Periplasmic binding protein-like II"/>
    <property type="match status" value="1"/>
</dbReference>
<keyword evidence="7" id="KW-1185">Reference proteome</keyword>
<dbReference type="GO" id="GO:0003677">
    <property type="term" value="F:DNA binding"/>
    <property type="evidence" value="ECO:0007669"/>
    <property type="project" value="UniProtKB-KW"/>
</dbReference>
<dbReference type="InterPro" id="IPR005119">
    <property type="entry name" value="LysR_subst-bd"/>
</dbReference>
<comment type="caution">
    <text evidence="6">The sequence shown here is derived from an EMBL/GenBank/DDBJ whole genome shotgun (WGS) entry which is preliminary data.</text>
</comment>
<evidence type="ECO:0000256" key="4">
    <source>
        <dbReference type="ARBA" id="ARBA00023163"/>
    </source>
</evidence>
<organism evidence="6 7">
    <name type="scientific">Actinomadura soli</name>
    <dbReference type="NCBI Taxonomy" id="2508997"/>
    <lineage>
        <taxon>Bacteria</taxon>
        <taxon>Bacillati</taxon>
        <taxon>Actinomycetota</taxon>
        <taxon>Actinomycetes</taxon>
        <taxon>Streptosporangiales</taxon>
        <taxon>Thermomonosporaceae</taxon>
        <taxon>Actinomadura</taxon>
    </lineage>
</organism>
<protein>
    <submittedName>
        <fullName evidence="6">LysR family transcriptional regulator</fullName>
    </submittedName>
</protein>
<dbReference type="Pfam" id="PF03466">
    <property type="entry name" value="LysR_substrate"/>
    <property type="match status" value="1"/>
</dbReference>
<dbReference type="EMBL" id="VCKW01000047">
    <property type="protein sequence ID" value="TMR02669.1"/>
    <property type="molecule type" value="Genomic_DNA"/>
</dbReference>
<dbReference type="CDD" id="cd08414">
    <property type="entry name" value="PBP2_LTTR_aromatics_like"/>
    <property type="match status" value="1"/>
</dbReference>
<reference evidence="6 7" key="1">
    <citation type="submission" date="2019-05" db="EMBL/GenBank/DDBJ databases">
        <title>Draft genome sequence of Actinomadura sp. 14C53.</title>
        <authorList>
            <person name="Saricaoglu S."/>
            <person name="Isik K."/>
        </authorList>
    </citation>
    <scope>NUCLEOTIDE SEQUENCE [LARGE SCALE GENOMIC DNA]</scope>
    <source>
        <strain evidence="6 7">14C53</strain>
    </source>
</reference>
<feature type="domain" description="HTH lysR-type" evidence="5">
    <location>
        <begin position="59"/>
        <end position="116"/>
    </location>
</feature>
<keyword evidence="4" id="KW-0804">Transcription</keyword>
<dbReference type="PROSITE" id="PS50931">
    <property type="entry name" value="HTH_LYSR"/>
    <property type="match status" value="1"/>
</dbReference>
<dbReference type="GO" id="GO:0003700">
    <property type="term" value="F:DNA-binding transcription factor activity"/>
    <property type="evidence" value="ECO:0007669"/>
    <property type="project" value="InterPro"/>
</dbReference>
<evidence type="ECO:0000256" key="3">
    <source>
        <dbReference type="ARBA" id="ARBA00023125"/>
    </source>
</evidence>
<comment type="similarity">
    <text evidence="1">Belongs to the LysR transcriptional regulatory family.</text>
</comment>
<dbReference type="FunFam" id="1.10.10.10:FF:000001">
    <property type="entry name" value="LysR family transcriptional regulator"/>
    <property type="match status" value="1"/>
</dbReference>
<dbReference type="Proteomes" id="UP000309174">
    <property type="component" value="Unassembled WGS sequence"/>
</dbReference>
<evidence type="ECO:0000259" key="5">
    <source>
        <dbReference type="PROSITE" id="PS50931"/>
    </source>
</evidence>
<dbReference type="InterPro" id="IPR036390">
    <property type="entry name" value="WH_DNA-bd_sf"/>
</dbReference>
<dbReference type="PANTHER" id="PTHR30346:SF30">
    <property type="entry name" value="SMALL NEUTRAL PROTEASE REGULATORY PROTEIN"/>
    <property type="match status" value="1"/>
</dbReference>
<evidence type="ECO:0000313" key="7">
    <source>
        <dbReference type="Proteomes" id="UP000309174"/>
    </source>
</evidence>
<dbReference type="Gene3D" id="3.40.190.10">
    <property type="entry name" value="Periplasmic binding protein-like II"/>
    <property type="match status" value="2"/>
</dbReference>
<dbReference type="PRINTS" id="PR00039">
    <property type="entry name" value="HTHLYSR"/>
</dbReference>
<dbReference type="InterPro" id="IPR000847">
    <property type="entry name" value="LysR_HTH_N"/>
</dbReference>
<keyword evidence="3" id="KW-0238">DNA-binding</keyword>